<evidence type="ECO:0000259" key="1">
    <source>
        <dbReference type="Pfam" id="PF00583"/>
    </source>
</evidence>
<dbReference type="Gene3D" id="3.40.630.30">
    <property type="match status" value="1"/>
</dbReference>
<dbReference type="PATRIC" id="fig|1434114.4.peg.2577"/>
<sequence length="365" mass="43204">MVSKIRGPSFSERSLALLGPLRKELVKSLDFDDPFFTYFKEKYPDFKKWFYNDKVQNRECWVHYEKDNEIGALLILKIEDEKIESIPQLPKKKRLKICTFKVKSVGNRIGELFIKYAVKFAINEGVSEIYLTHFTEENDRLVELISEYGFRKVATRKGERDDEGIFVKEFFTTNKEDNLSPLEIAKRYYPCFDDRDHVKKFIIPIRPEFHDRLFTDHLSRQMKLQDFENEFIVEGNTIKKAYLCHSNSRKIGCGDVILFYRSHDSKTITAVGVVESVHFGLTDPEKIHEIVRKRTVYKKEEIRKLAEKETTVIRFMHQIYLEKKIDMNYLNSIGIHAPMSITEINNEIYKKIKEHGDIDERFTVN</sequence>
<protein>
    <recommendedName>
        <fullName evidence="1">N-acetyltransferase domain-containing protein</fullName>
    </recommendedName>
</protein>
<dbReference type="GO" id="GO:0016747">
    <property type="term" value="F:acyltransferase activity, transferring groups other than amino-acyl groups"/>
    <property type="evidence" value="ECO:0007669"/>
    <property type="project" value="InterPro"/>
</dbReference>
<reference evidence="2 3" key="1">
    <citation type="submission" date="2014-07" db="EMBL/GenBank/DDBJ databases">
        <title>Methanogenic archaea and the global carbon cycle.</title>
        <authorList>
            <person name="Henriksen J.R."/>
            <person name="Luke J."/>
            <person name="Reinhart S."/>
            <person name="Benedict M.N."/>
            <person name="Youngblut N.D."/>
            <person name="Metcalf M.E."/>
            <person name="Whitaker R.J."/>
            <person name="Metcalf W.W."/>
        </authorList>
    </citation>
    <scope>NUCLEOTIDE SEQUENCE [LARGE SCALE GENOMIC DNA]</scope>
    <source>
        <strain evidence="2 3">LYC</strain>
    </source>
</reference>
<accession>A0A0E3WQ51</accession>
<feature type="domain" description="N-acetyltransferase" evidence="1">
    <location>
        <begin position="30"/>
        <end position="150"/>
    </location>
</feature>
<dbReference type="EMBL" id="CP009513">
    <property type="protein sequence ID" value="AKB68572.1"/>
    <property type="molecule type" value="Genomic_DNA"/>
</dbReference>
<dbReference type="GeneID" id="24878291"/>
<dbReference type="AlphaFoldDB" id="A0A0E3WQ51"/>
<dbReference type="Pfam" id="PF00583">
    <property type="entry name" value="Acetyltransf_1"/>
    <property type="match status" value="1"/>
</dbReference>
<proteinExistence type="predicted"/>
<dbReference type="Gene3D" id="2.30.130.30">
    <property type="entry name" value="Hypothetical protein"/>
    <property type="match status" value="1"/>
</dbReference>
<dbReference type="InterPro" id="IPR016181">
    <property type="entry name" value="Acyl_CoA_acyltransferase"/>
</dbReference>
<dbReference type="SUPFAM" id="SSF55729">
    <property type="entry name" value="Acyl-CoA N-acyltransferases (Nat)"/>
    <property type="match status" value="1"/>
</dbReference>
<dbReference type="Proteomes" id="UP000033063">
    <property type="component" value="Chromosome"/>
</dbReference>
<dbReference type="HOGENOM" id="CLU_039297_0_0_2"/>
<dbReference type="InterPro" id="IPR000182">
    <property type="entry name" value="GNAT_dom"/>
</dbReference>
<name>A0A0E3WQ51_METMZ</name>
<evidence type="ECO:0000313" key="3">
    <source>
        <dbReference type="Proteomes" id="UP000033063"/>
    </source>
</evidence>
<gene>
    <name evidence="2" type="ORF">MSMAL_2029</name>
</gene>
<dbReference type="RefSeq" id="WP_052718762.1">
    <property type="nucleotide sequence ID" value="NZ_CP009513.1"/>
</dbReference>
<evidence type="ECO:0000313" key="2">
    <source>
        <dbReference type="EMBL" id="AKB68572.1"/>
    </source>
</evidence>
<organism evidence="2 3">
    <name type="scientific">Methanosarcina mazei LYC</name>
    <dbReference type="NCBI Taxonomy" id="1434114"/>
    <lineage>
        <taxon>Archaea</taxon>
        <taxon>Methanobacteriati</taxon>
        <taxon>Methanobacteriota</taxon>
        <taxon>Stenosarchaea group</taxon>
        <taxon>Methanomicrobia</taxon>
        <taxon>Methanosarcinales</taxon>
        <taxon>Methanosarcinaceae</taxon>
        <taxon>Methanosarcina</taxon>
    </lineage>
</organism>